<dbReference type="STRING" id="3694.A0A3N7FGJ9"/>
<dbReference type="PANTHER" id="PTHR45658:SF18">
    <property type="entry name" value="PROTEIN GAT2"/>
    <property type="match status" value="1"/>
</dbReference>
<evidence type="ECO:0000256" key="7">
    <source>
        <dbReference type="ARBA" id="ARBA00023159"/>
    </source>
</evidence>
<dbReference type="AlphaFoldDB" id="A0A3N7FGJ9"/>
<evidence type="ECO:0000256" key="9">
    <source>
        <dbReference type="ARBA" id="ARBA00023242"/>
    </source>
</evidence>
<dbReference type="PANTHER" id="PTHR45658">
    <property type="entry name" value="GATA TRANSCRIPTION FACTOR"/>
    <property type="match status" value="1"/>
</dbReference>
<dbReference type="SUPFAM" id="SSF57716">
    <property type="entry name" value="Glucocorticoid receptor-like (DNA-binding domain)"/>
    <property type="match status" value="1"/>
</dbReference>
<feature type="domain" description="GATA-type" evidence="11">
    <location>
        <begin position="93"/>
        <end position="129"/>
    </location>
</feature>
<keyword evidence="8" id="KW-0804">Transcription</keyword>
<dbReference type="InterPro" id="IPR051140">
    <property type="entry name" value="GATA_TF"/>
</dbReference>
<dbReference type="CDD" id="cd00202">
    <property type="entry name" value="ZnF_GATA"/>
    <property type="match status" value="1"/>
</dbReference>
<dbReference type="GO" id="GO:0006357">
    <property type="term" value="P:regulation of transcription by RNA polymerase II"/>
    <property type="evidence" value="ECO:0000318"/>
    <property type="project" value="GO_Central"/>
</dbReference>
<dbReference type="GO" id="GO:0008270">
    <property type="term" value="F:zinc ion binding"/>
    <property type="evidence" value="ECO:0007669"/>
    <property type="project" value="UniProtKB-KW"/>
</dbReference>
<keyword evidence="5" id="KW-0805">Transcription regulation</keyword>
<dbReference type="InParanoid" id="A0A3N7FGJ9"/>
<dbReference type="PROSITE" id="PS00344">
    <property type="entry name" value="GATA_ZN_FINGER_1"/>
    <property type="match status" value="1"/>
</dbReference>
<evidence type="ECO:0000256" key="4">
    <source>
        <dbReference type="ARBA" id="ARBA00022833"/>
    </source>
</evidence>
<evidence type="ECO:0000256" key="8">
    <source>
        <dbReference type="ARBA" id="ARBA00023163"/>
    </source>
</evidence>
<gene>
    <name evidence="12" type="ORF">POPTR_T172039</name>
</gene>
<evidence type="ECO:0000256" key="2">
    <source>
        <dbReference type="ARBA" id="ARBA00022723"/>
    </source>
</evidence>
<evidence type="ECO:0000256" key="5">
    <source>
        <dbReference type="ARBA" id="ARBA00023015"/>
    </source>
</evidence>
<dbReference type="Pfam" id="PF00320">
    <property type="entry name" value="GATA"/>
    <property type="match status" value="1"/>
</dbReference>
<evidence type="ECO:0000313" key="12">
    <source>
        <dbReference type="EMBL" id="RQO95227.1"/>
    </source>
</evidence>
<keyword evidence="9" id="KW-0539">Nucleus</keyword>
<dbReference type="InterPro" id="IPR013088">
    <property type="entry name" value="Znf_NHR/GATA"/>
</dbReference>
<dbReference type="PROSITE" id="PS50114">
    <property type="entry name" value="GATA_ZN_FINGER_2"/>
    <property type="match status" value="1"/>
</dbReference>
<evidence type="ECO:0000256" key="1">
    <source>
        <dbReference type="ARBA" id="ARBA00005694"/>
    </source>
</evidence>
<evidence type="ECO:0000259" key="11">
    <source>
        <dbReference type="PROSITE" id="PS50114"/>
    </source>
</evidence>
<keyword evidence="2" id="KW-0479">Metal-binding</keyword>
<keyword evidence="7" id="KW-0010">Activator</keyword>
<dbReference type="Gene3D" id="3.30.50.10">
    <property type="entry name" value="Erythroid Transcription Factor GATA-1, subunit A"/>
    <property type="match status" value="1"/>
</dbReference>
<dbReference type="GO" id="GO:0005634">
    <property type="term" value="C:nucleus"/>
    <property type="evidence" value="ECO:0000318"/>
    <property type="project" value="GO_Central"/>
</dbReference>
<reference evidence="12" key="1">
    <citation type="journal article" date="2006" name="Science">
        <title>The genome of black cottonwood, Populus trichocarpa (Torr. &amp; Gray).</title>
        <authorList>
            <person name="Tuskan G.A."/>
            <person name="Difazio S."/>
            <person name="Jansson S."/>
            <person name="Bohlmann J."/>
            <person name="Grigoriev I."/>
            <person name="Hellsten U."/>
            <person name="Putnam N."/>
            <person name="Ralph S."/>
            <person name="Rombauts S."/>
            <person name="Salamov A."/>
            <person name="Schein J."/>
            <person name="Sterck L."/>
            <person name="Aerts A."/>
            <person name="Bhalerao R.R."/>
            <person name="Bhalerao R.P."/>
            <person name="Blaudez D."/>
            <person name="Boerjan W."/>
            <person name="Brun A."/>
            <person name="Brunner A."/>
            <person name="Busov V."/>
            <person name="Campbell M."/>
            <person name="Carlson J."/>
            <person name="Chalot M."/>
            <person name="Chapman J."/>
            <person name="Chen G.L."/>
            <person name="Cooper D."/>
            <person name="Coutinho P.M."/>
            <person name="Couturier J."/>
            <person name="Covert S."/>
            <person name="Cronk Q."/>
            <person name="Cunningham R."/>
            <person name="Davis J."/>
            <person name="Degroeve S."/>
            <person name="Dejardin A."/>
            <person name="Depamphilis C."/>
            <person name="Detter J."/>
            <person name="Dirks B."/>
            <person name="Dubchak I."/>
            <person name="Duplessis S."/>
            <person name="Ehlting J."/>
            <person name="Ellis B."/>
            <person name="Gendler K."/>
            <person name="Goodstein D."/>
            <person name="Gribskov M."/>
            <person name="Grimwood J."/>
            <person name="Groover A."/>
            <person name="Gunter L."/>
            <person name="Hamberger B."/>
            <person name="Heinze B."/>
            <person name="Helariutta Y."/>
            <person name="Henrissat B."/>
            <person name="Holligan D."/>
            <person name="Holt R."/>
            <person name="Huang W."/>
            <person name="Islam-Faridi N."/>
            <person name="Jones S."/>
            <person name="Jones-Rhoades M."/>
            <person name="Jorgensen R."/>
            <person name="Joshi C."/>
            <person name="Kangasjarvi J."/>
            <person name="Karlsson J."/>
            <person name="Kelleher C."/>
            <person name="Kirkpatrick R."/>
            <person name="Kirst M."/>
            <person name="Kohler A."/>
            <person name="Kalluri U."/>
            <person name="Larimer F."/>
            <person name="Leebens-Mack J."/>
            <person name="Leple J.C."/>
            <person name="Locascio P."/>
            <person name="Lou Y."/>
            <person name="Lucas S."/>
            <person name="Martin F."/>
            <person name="Montanini B."/>
            <person name="Napoli C."/>
            <person name="Nelson D.R."/>
            <person name="Nelson C."/>
            <person name="Nieminen K."/>
            <person name="Nilsson O."/>
            <person name="Pereda V."/>
            <person name="Peter G."/>
            <person name="Philippe R."/>
            <person name="Pilate G."/>
            <person name="Poliakov A."/>
            <person name="Razumovskaya J."/>
            <person name="Richardson P."/>
            <person name="Rinaldi C."/>
            <person name="Ritland K."/>
            <person name="Rouze P."/>
            <person name="Ryaboy D."/>
            <person name="Schmutz J."/>
            <person name="Schrader J."/>
            <person name="Segerman B."/>
            <person name="Shin H."/>
            <person name="Siddiqui A."/>
            <person name="Sterky F."/>
            <person name="Terry A."/>
            <person name="Tsai C.J."/>
            <person name="Uberbacher E."/>
            <person name="Unneberg P."/>
            <person name="Vahala J."/>
            <person name="Wall K."/>
            <person name="Wessler S."/>
            <person name="Yang G."/>
            <person name="Yin T."/>
            <person name="Douglas C."/>
            <person name="Marra M."/>
            <person name="Sandberg G."/>
            <person name="Van de Peer Y."/>
            <person name="Rokhsar D."/>
        </authorList>
    </citation>
    <scope>NUCLEOTIDE SEQUENCE [LARGE SCALE GENOMIC DNA]</scope>
    <source>
        <strain evidence="12">Nisqually-1</strain>
    </source>
</reference>
<evidence type="ECO:0000256" key="6">
    <source>
        <dbReference type="ARBA" id="ARBA00023125"/>
    </source>
</evidence>
<proteinExistence type="inferred from homology"/>
<evidence type="ECO:0000256" key="10">
    <source>
        <dbReference type="PROSITE-ProRule" id="PRU00094"/>
    </source>
</evidence>
<keyword evidence="4" id="KW-0862">Zinc</keyword>
<keyword evidence="6" id="KW-0238">DNA-binding</keyword>
<dbReference type="SMART" id="SM00401">
    <property type="entry name" value="ZnF_GATA"/>
    <property type="match status" value="1"/>
</dbReference>
<dbReference type="EMBL" id="KZ623613">
    <property type="protein sequence ID" value="RQO95227.1"/>
    <property type="molecule type" value="Genomic_DNA"/>
</dbReference>
<organism evidence="12">
    <name type="scientific">Populus trichocarpa</name>
    <name type="common">Western balsam poplar</name>
    <name type="synonym">Populus balsamifera subsp. trichocarpa</name>
    <dbReference type="NCBI Taxonomy" id="3694"/>
    <lineage>
        <taxon>Eukaryota</taxon>
        <taxon>Viridiplantae</taxon>
        <taxon>Streptophyta</taxon>
        <taxon>Embryophyta</taxon>
        <taxon>Tracheophyta</taxon>
        <taxon>Spermatophyta</taxon>
        <taxon>Magnoliopsida</taxon>
        <taxon>eudicotyledons</taxon>
        <taxon>Gunneridae</taxon>
        <taxon>Pentapetalae</taxon>
        <taxon>rosids</taxon>
        <taxon>fabids</taxon>
        <taxon>Malpighiales</taxon>
        <taxon>Salicaceae</taxon>
        <taxon>Saliceae</taxon>
        <taxon>Populus</taxon>
    </lineage>
</organism>
<reference evidence="12" key="2">
    <citation type="submission" date="2017-07" db="EMBL/GenBank/DDBJ databases">
        <title>WGS assembly of Populus trichocarpa.</title>
        <authorList>
            <person name="Tuskan G."/>
            <person name="Difazio S."/>
            <person name="Jansson S."/>
            <person name="Bohlmann J."/>
            <person name="Grigoriev I."/>
            <person name="Hellsten U."/>
            <person name="Putnam N."/>
            <person name="Ralph S."/>
            <person name="Rombauts S."/>
            <person name="Salamov A."/>
            <person name="Schein J."/>
            <person name="Sterck L."/>
            <person name="Aerts A."/>
            <person name="Bhalerao R."/>
            <person name="Bhalerao R."/>
            <person name="Blaudez D."/>
            <person name="Boerjan W."/>
            <person name="Brun A."/>
            <person name="Brunner A."/>
            <person name="Busov V."/>
            <person name="Campbell M."/>
            <person name="Carlson J."/>
            <person name="Chalot M."/>
            <person name="Chapman J."/>
            <person name="Chen G."/>
            <person name="Cooper D."/>
            <person name="Coutinho P."/>
            <person name="Couturier J."/>
            <person name="Covert S."/>
            <person name="Cronk Q."/>
            <person name="Cunningham R."/>
            <person name="Davis J."/>
            <person name="Degroeve S."/>
            <person name="Dejardin A."/>
            <person name="Depamphilis C."/>
            <person name="Detter J."/>
            <person name="Dirks B."/>
            <person name="Dubchak I."/>
            <person name="Duplessis S."/>
            <person name="Ehlting J."/>
            <person name="Ellis B."/>
            <person name="Gendler K."/>
            <person name="Goodstein D."/>
            <person name="Gribskov M."/>
            <person name="Grimwood J."/>
            <person name="Groover A."/>
            <person name="Gunter L."/>
            <person name="Hamberger B."/>
            <person name="Heinze B."/>
            <person name="Helariutta Y."/>
            <person name="Henrissat B."/>
            <person name="Holligan D."/>
            <person name="Holt R."/>
            <person name="Huang W."/>
            <person name="Islam-Faridi N."/>
            <person name="Jones S."/>
            <person name="Jones-Rhoades M."/>
            <person name="Jorgensen R."/>
            <person name="Joshi C."/>
            <person name="Kangasjarvi J."/>
            <person name="Karlsson J."/>
            <person name="Kelleher C."/>
            <person name="Kirkpatrick R."/>
            <person name="Kirst M."/>
            <person name="Kohler A."/>
            <person name="Kalluri U."/>
            <person name="Larimer F."/>
            <person name="Leebens-Mack J."/>
            <person name="Leple J."/>
            <person name="Locascio P."/>
            <person name="Lou Y."/>
            <person name="Lucas S."/>
            <person name="Martin F."/>
            <person name="Montanini B."/>
            <person name="Napoli C."/>
            <person name="Nelson D."/>
            <person name="Nelson C."/>
            <person name="Nieminen K."/>
            <person name="Nilsson O."/>
            <person name="Pereda V."/>
            <person name="Peter G."/>
            <person name="Philippe R."/>
            <person name="Pilate G."/>
            <person name="Poliakov A."/>
            <person name="Razumovskaya J."/>
            <person name="Richardson P."/>
            <person name="Rinaldi C."/>
            <person name="Ritland K."/>
            <person name="Rouze P."/>
            <person name="Ryaboy D."/>
            <person name="Schmutz J."/>
            <person name="Schrader J."/>
            <person name="Segerman B."/>
            <person name="Shin H."/>
            <person name="Siddiqui A."/>
            <person name="Sterky F."/>
            <person name="Terry A."/>
            <person name="Tsai C."/>
            <person name="Uberbacher E."/>
            <person name="Unneberg P."/>
            <person name="Vahala J."/>
            <person name="Wall K."/>
            <person name="Wessler S."/>
            <person name="Yang G."/>
            <person name="Yin T."/>
            <person name="Douglas C."/>
            <person name="Marra M."/>
            <person name="Sandberg G."/>
            <person name="Van De Peer Y."/>
            <person name="Rokhsar D."/>
        </authorList>
    </citation>
    <scope>NUCLEOTIDE SEQUENCE</scope>
    <source>
        <strain evidence="12">Nisqually-1</strain>
    </source>
</reference>
<dbReference type="FunFam" id="3.30.50.10:FF:000018">
    <property type="entry name" value="GATA transcription factor"/>
    <property type="match status" value="1"/>
</dbReference>
<keyword evidence="3 10" id="KW-0863">Zinc-finger</keyword>
<dbReference type="InterPro" id="IPR000679">
    <property type="entry name" value="Znf_GATA"/>
</dbReference>
<name>A0A3N7FGJ9_POPTR</name>
<comment type="similarity">
    <text evidence="1">Belongs to the type IV zinc-finger family. Class A subfamily.</text>
</comment>
<accession>A0A3N7FGJ9</accession>
<evidence type="ECO:0000256" key="3">
    <source>
        <dbReference type="ARBA" id="ARBA00022771"/>
    </source>
</evidence>
<sequence length="210" mass="23524">METLMTITMAMSPILVTLTTQCSILKRLSPLRLGANGLGQRRAIGPHAFLCSLPRLHPSDTEIIAGPTPHPNSGKKTIKVEARQKKRDGGVEGCDGRKCLHCATDKTPQWRTGPMGPKTLCNACGVRYKSGRLVPEYRPAASPTFMLTKHSNSHRKVLELRRQKEMVRAQQQHQHQQFLHHHQNMVFGVSNGGDDYLIHQHVGPDFRQMI</sequence>
<dbReference type="GO" id="GO:0030154">
    <property type="term" value="P:cell differentiation"/>
    <property type="evidence" value="ECO:0000318"/>
    <property type="project" value="GO_Central"/>
</dbReference>
<protein>
    <recommendedName>
        <fullName evidence="11">GATA-type domain-containing protein</fullName>
    </recommendedName>
</protein>
<dbReference type="GO" id="GO:0000976">
    <property type="term" value="F:transcription cis-regulatory region binding"/>
    <property type="evidence" value="ECO:0000318"/>
    <property type="project" value="GO_Central"/>
</dbReference>